<evidence type="ECO:0000313" key="2">
    <source>
        <dbReference type="Proteomes" id="UP001209570"/>
    </source>
</evidence>
<dbReference type="AlphaFoldDB" id="A0AAD5Q314"/>
<comment type="caution">
    <text evidence="1">The sequence shown here is derived from an EMBL/GenBank/DDBJ whole genome shotgun (WGS) entry which is preliminary data.</text>
</comment>
<dbReference type="Proteomes" id="UP001209570">
    <property type="component" value="Unassembled WGS sequence"/>
</dbReference>
<protein>
    <submittedName>
        <fullName evidence="1">Uncharacterized protein</fullName>
    </submittedName>
</protein>
<proteinExistence type="predicted"/>
<evidence type="ECO:0000313" key="1">
    <source>
        <dbReference type="EMBL" id="KAJ0393601.1"/>
    </source>
</evidence>
<reference evidence="1" key="1">
    <citation type="submission" date="2021-12" db="EMBL/GenBank/DDBJ databases">
        <title>Prjna785345.</title>
        <authorList>
            <person name="Rujirawat T."/>
            <person name="Krajaejun T."/>
        </authorList>
    </citation>
    <scope>NUCLEOTIDE SEQUENCE</scope>
    <source>
        <strain evidence="1">Pi057C3</strain>
    </source>
</reference>
<sequence length="137" mass="15788">METYKTESLEELRFEHYCHRDHPDKERADWEERLRNVDPYQMLGGCYVELRMEDMRLKSGESAGRLSVLVFHLVNPLCEDVPSSATVSPTRQDWLFEATTGMLARAKLLPLDLQRSIESFLSNVGIPMDSDLTAEHS</sequence>
<accession>A0AAD5Q314</accession>
<organism evidence="1 2">
    <name type="scientific">Pythium insidiosum</name>
    <name type="common">Pythiosis disease agent</name>
    <dbReference type="NCBI Taxonomy" id="114742"/>
    <lineage>
        <taxon>Eukaryota</taxon>
        <taxon>Sar</taxon>
        <taxon>Stramenopiles</taxon>
        <taxon>Oomycota</taxon>
        <taxon>Peronosporomycetes</taxon>
        <taxon>Pythiales</taxon>
        <taxon>Pythiaceae</taxon>
        <taxon>Pythium</taxon>
    </lineage>
</organism>
<gene>
    <name evidence="1" type="ORF">P43SY_007643</name>
</gene>
<keyword evidence="2" id="KW-1185">Reference proteome</keyword>
<name>A0AAD5Q314_PYTIN</name>
<dbReference type="EMBL" id="JAKCXM010000479">
    <property type="protein sequence ID" value="KAJ0393601.1"/>
    <property type="molecule type" value="Genomic_DNA"/>
</dbReference>